<dbReference type="EMBL" id="JAGTPG010000002">
    <property type="protein sequence ID" value="MBR8641800.1"/>
    <property type="molecule type" value="Genomic_DNA"/>
</dbReference>
<dbReference type="GO" id="GO:0008757">
    <property type="term" value="F:S-adenosylmethionine-dependent methyltransferase activity"/>
    <property type="evidence" value="ECO:0007669"/>
    <property type="project" value="InterPro"/>
</dbReference>
<dbReference type="SUPFAM" id="SSF53335">
    <property type="entry name" value="S-adenosyl-L-methionine-dependent methyltransferases"/>
    <property type="match status" value="1"/>
</dbReference>
<feature type="compositionally biased region" description="Polar residues" evidence="1">
    <location>
        <begin position="50"/>
        <end position="64"/>
    </location>
</feature>
<proteinExistence type="predicted"/>
<dbReference type="GO" id="GO:0032259">
    <property type="term" value="P:methylation"/>
    <property type="evidence" value="ECO:0007669"/>
    <property type="project" value="UniProtKB-KW"/>
</dbReference>
<protein>
    <submittedName>
        <fullName evidence="3">Methyltransferase domain-containing protein</fullName>
    </submittedName>
</protein>
<dbReference type="AlphaFoldDB" id="A0A941FHR0"/>
<evidence type="ECO:0000259" key="2">
    <source>
        <dbReference type="Pfam" id="PF08241"/>
    </source>
</evidence>
<dbReference type="Gene3D" id="3.40.50.150">
    <property type="entry name" value="Vaccinia Virus protein VP39"/>
    <property type="match status" value="1"/>
</dbReference>
<feature type="domain" description="Methyltransferase type 11" evidence="2">
    <location>
        <begin position="2"/>
        <end position="45"/>
    </location>
</feature>
<reference evidence="3 4" key="1">
    <citation type="submission" date="2021-04" db="EMBL/GenBank/DDBJ databases">
        <title>Characterization of the biosynthetic gene cluster of new lipopeptides with antitumor activity in the genome of the marine Streptomyces PHM034.</title>
        <authorList>
            <person name="Ceniceros A."/>
            <person name="Canedo L."/>
            <person name="Mendez C."/>
            <person name="Olano C."/>
            <person name="Schleissner C."/>
            <person name="Cuevas C."/>
            <person name="De La Calle F."/>
            <person name="Salas J.A."/>
        </authorList>
    </citation>
    <scope>NUCLEOTIDE SEQUENCE [LARGE SCALE GENOMIC DNA]</scope>
    <source>
        <strain evidence="3 4">PHM034</strain>
    </source>
</reference>
<dbReference type="InterPro" id="IPR029063">
    <property type="entry name" value="SAM-dependent_MTases_sf"/>
</dbReference>
<comment type="caution">
    <text evidence="3">The sequence shown here is derived from an EMBL/GenBank/DDBJ whole genome shotgun (WGS) entry which is preliminary data.</text>
</comment>
<accession>A0A941FHR0</accession>
<dbReference type="Proteomes" id="UP000682308">
    <property type="component" value="Unassembled WGS sequence"/>
</dbReference>
<feature type="region of interest" description="Disordered" evidence="1">
    <location>
        <begin position="50"/>
        <end position="70"/>
    </location>
</feature>
<gene>
    <name evidence="3" type="ORF">KEF29_26860</name>
</gene>
<organism evidence="3 4">
    <name type="scientific">Streptomyces tuirus</name>
    <dbReference type="NCBI Taxonomy" id="68278"/>
    <lineage>
        <taxon>Bacteria</taxon>
        <taxon>Bacillati</taxon>
        <taxon>Actinomycetota</taxon>
        <taxon>Actinomycetes</taxon>
        <taxon>Kitasatosporales</taxon>
        <taxon>Streptomycetaceae</taxon>
        <taxon>Streptomyces</taxon>
    </lineage>
</organism>
<keyword evidence="3" id="KW-0489">Methyltransferase</keyword>
<dbReference type="InterPro" id="IPR013216">
    <property type="entry name" value="Methyltransf_11"/>
</dbReference>
<sequence>MAVADATALPLADGSVPAAVCVLASTDVPDYGAVLREIARVLAPAAVSSTWAATRASSGPSPTAATRPGP</sequence>
<dbReference type="Pfam" id="PF08241">
    <property type="entry name" value="Methyltransf_11"/>
    <property type="match status" value="1"/>
</dbReference>
<keyword evidence="4" id="KW-1185">Reference proteome</keyword>
<keyword evidence="3" id="KW-0808">Transferase</keyword>
<name>A0A941FHR0_9ACTN</name>
<evidence type="ECO:0000256" key="1">
    <source>
        <dbReference type="SAM" id="MobiDB-lite"/>
    </source>
</evidence>
<evidence type="ECO:0000313" key="3">
    <source>
        <dbReference type="EMBL" id="MBR8641800.1"/>
    </source>
</evidence>
<evidence type="ECO:0000313" key="4">
    <source>
        <dbReference type="Proteomes" id="UP000682308"/>
    </source>
</evidence>